<dbReference type="Proteomes" id="UP000230066">
    <property type="component" value="Unassembled WGS sequence"/>
</dbReference>
<dbReference type="GO" id="GO:0016491">
    <property type="term" value="F:oxidoreductase activity"/>
    <property type="evidence" value="ECO:0007669"/>
    <property type="project" value="UniProtKB-KW"/>
</dbReference>
<proteinExistence type="inferred from homology"/>
<sequence length="401" mass="45616">MRWAACRCWYSENIFIPQQKVHLSFMDYPEFVKSYCKMFSERGFSKTDLESAYKVAEAEHLRRKEADVIALKNKLSNLANPGLCDTSSFLLKKEDFVEHFHRLSECARDRHTLTEDMLPLLKEFKGVSEVYEFPVLSAACLRRLNHELDRFRAQGGLTVQPNTMNRSGILLSEIPGSQSQHDDQTDIGGADVDLMSSWFHFGLRSILSRLFPDVGPTIDSYRVFTVEYTGSDNISEENSKDFDLSPHYDNAELTANICLDFESGTDYDVGGQLFFCHFSPGINDPWNRDRDGFAQLVNHHPGRAIVHRGSHVHGVLPFDLPSKSIHRRSLIFWLRSSAARTSVCPRCFKRPQLDPMKVWHCGSVIDCTSLPPQAVENKDYVRVGFGDGFLIPQSDLACTTF</sequence>
<keyword evidence="2" id="KW-0408">Iron</keyword>
<evidence type="ECO:0000313" key="4">
    <source>
        <dbReference type="EMBL" id="THD26147.1"/>
    </source>
</evidence>
<dbReference type="PANTHER" id="PTHR24014:SF4">
    <property type="entry name" value="2-OXOGLUTARATE AND IRON-DEPENDENT OXYGENASE DOMAIN-CONTAINING PROTEIN 2"/>
    <property type="match status" value="1"/>
</dbReference>
<evidence type="ECO:0000259" key="3">
    <source>
        <dbReference type="PROSITE" id="PS51471"/>
    </source>
</evidence>
<protein>
    <submittedName>
        <fullName evidence="4">2-oxoglutarate and iron-dependent oxygenase domain-containing protein 2</fullName>
    </submittedName>
</protein>
<organism evidence="4 5">
    <name type="scientific">Fasciola hepatica</name>
    <name type="common">Liver fluke</name>
    <dbReference type="NCBI Taxonomy" id="6192"/>
    <lineage>
        <taxon>Eukaryota</taxon>
        <taxon>Metazoa</taxon>
        <taxon>Spiralia</taxon>
        <taxon>Lophotrochozoa</taxon>
        <taxon>Platyhelminthes</taxon>
        <taxon>Trematoda</taxon>
        <taxon>Digenea</taxon>
        <taxon>Plagiorchiida</taxon>
        <taxon>Echinostomata</taxon>
        <taxon>Echinostomatoidea</taxon>
        <taxon>Fasciolidae</taxon>
        <taxon>Fasciola</taxon>
    </lineage>
</organism>
<dbReference type="PROSITE" id="PS51471">
    <property type="entry name" value="FE2OG_OXY"/>
    <property type="match status" value="1"/>
</dbReference>
<evidence type="ECO:0000256" key="2">
    <source>
        <dbReference type="RuleBase" id="RU003682"/>
    </source>
</evidence>
<dbReference type="AlphaFoldDB" id="A0A4E0RWX3"/>
<evidence type="ECO:0000313" key="5">
    <source>
        <dbReference type="Proteomes" id="UP000230066"/>
    </source>
</evidence>
<accession>A0A4E0RWX3</accession>
<dbReference type="PANTHER" id="PTHR24014">
    <property type="entry name" value="2-OXOGLUTARATE AND IRON-DEPENDENT OXYGENASE DOMAIN-CONTAINING PROTEIN 2"/>
    <property type="match status" value="1"/>
</dbReference>
<feature type="domain" description="Fe2OG dioxygenase" evidence="3">
    <location>
        <begin position="217"/>
        <end position="336"/>
    </location>
</feature>
<evidence type="ECO:0000256" key="1">
    <source>
        <dbReference type="ARBA" id="ARBA00022896"/>
    </source>
</evidence>
<reference evidence="4" key="1">
    <citation type="submission" date="2019-03" db="EMBL/GenBank/DDBJ databases">
        <title>Improved annotation for the trematode Fasciola hepatica.</title>
        <authorList>
            <person name="Choi Y.-J."/>
            <person name="Martin J."/>
            <person name="Mitreva M."/>
        </authorList>
    </citation>
    <scope>NUCLEOTIDE SEQUENCE [LARGE SCALE GENOMIC DNA]</scope>
</reference>
<keyword evidence="2" id="KW-0479">Metal-binding</keyword>
<keyword evidence="2" id="KW-0560">Oxidoreductase</keyword>
<dbReference type="EMBL" id="JXXN02000848">
    <property type="protein sequence ID" value="THD26147.1"/>
    <property type="molecule type" value="Genomic_DNA"/>
</dbReference>
<comment type="caution">
    <text evidence="4">The sequence shown here is derived from an EMBL/GenBank/DDBJ whole genome shotgun (WGS) entry which is preliminary data.</text>
</comment>
<keyword evidence="1" id="KW-0847">Vitamin C</keyword>
<comment type="similarity">
    <text evidence="2">Belongs to the iron/ascorbate-dependent oxidoreductase family.</text>
</comment>
<dbReference type="InterPro" id="IPR005123">
    <property type="entry name" value="Oxoglu/Fe-dep_dioxygenase_dom"/>
</dbReference>
<dbReference type="GO" id="GO:0046872">
    <property type="term" value="F:metal ion binding"/>
    <property type="evidence" value="ECO:0007669"/>
    <property type="project" value="UniProtKB-KW"/>
</dbReference>
<name>A0A4E0RWX3_FASHE</name>
<keyword evidence="5" id="KW-1185">Reference proteome</keyword>
<dbReference type="GO" id="GO:0031418">
    <property type="term" value="F:L-ascorbic acid binding"/>
    <property type="evidence" value="ECO:0007669"/>
    <property type="project" value="UniProtKB-KW"/>
</dbReference>
<gene>
    <name evidence="4" type="ORF">D915_003057</name>
</gene>